<sequence>MRGQLLSLLLCAAALVGAAPGPVLPPTGAHRNDIPRRDEQRPFEFDHAGGTESAPANSVDYSHPPPPSHHDERTVYQIVSDIPGFTKFTKAIDFVEDMVAYLNHSTSDLTFFVVPDYEPHHDTELIGEEDDSRRHAVQTSIRSLLEYHTVPERLHIHDGPASASYPTKLALSGSSEGVQQRLKVERHRHRATVNGRSVIRRPIRASNGFIYVLDLPLSVPDSVQQGLMDSSASWMLSAMKHADMLETLSSENSMTLFAPDNRAFEHLPKNLREYLFSEEGSQALRKLLQYHVVPDVIFYSDYVHGLPEDAIVRQTPVEEEESNESIVEVVESDSGASEAEDASDVEEIDVEEIHISIDIVELDDDADSPDTERRPHHIHRGPTWYPDSERSDDGRPRHSEHSHREDHRREDHHREDHHREYHGQGERGQREHANPRRGDRSPRDRRMPLSRAYAMDEFEERHHQEDDMPHQRQVEDVPHQRQEEDMPRHRQEDVPRHRWQEDDMPPRPPFSREWHRHGSPEHRHGEHRPQADWHEDERMARPFRDDGPRPPFRGDGPPPFREHGPPPPPPFRGDQPPFRGDHTRPPRQPLDFEEYPHMHAPLADEDAPPRYTSHGEHPPPIVGQDRHFRGDPPPPPPHHGRTPPPHSRENHPSPPSSEHGRDWHPRPPFRGERPPPPFHKERPPPPPFHGERPPPPPIHGGGPPPHWDHDEHPHPPPFHGRHPPPHAPPSEGDYMPLPPPKGPRPPPSDNSSAPSSHGPRPPPSDGPPPSHGPYPKFPQPSPESLLSTLNVTLPTVAGVPLHALVDEYRISRSVHSAPRRPGPVRHRAPTQDRQLVQEHSELSHTFTRLSVDGVHVIATDIVTANGPMHVLSSVLCPRWHVVQDPLQSGREDPWADWKDWLPQWVGEAA</sequence>
<feature type="signal peptide" evidence="2">
    <location>
        <begin position="1"/>
        <end position="18"/>
    </location>
</feature>
<feature type="region of interest" description="Disordered" evidence="1">
    <location>
        <begin position="315"/>
        <end position="785"/>
    </location>
</feature>
<evidence type="ECO:0000259" key="3">
    <source>
        <dbReference type="PROSITE" id="PS50213"/>
    </source>
</evidence>
<dbReference type="OrthoDB" id="7700931at2759"/>
<dbReference type="GO" id="GO:0016236">
    <property type="term" value="P:macroautophagy"/>
    <property type="evidence" value="ECO:0007669"/>
    <property type="project" value="TreeGrafter"/>
</dbReference>
<feature type="compositionally biased region" description="Basic and acidic residues" evidence="1">
    <location>
        <begin position="459"/>
        <end position="548"/>
    </location>
</feature>
<dbReference type="InterPro" id="IPR036378">
    <property type="entry name" value="FAS1_dom_sf"/>
</dbReference>
<feature type="compositionally biased region" description="Pro residues" evidence="1">
    <location>
        <begin position="759"/>
        <end position="781"/>
    </location>
</feature>
<protein>
    <recommendedName>
        <fullName evidence="3">FAS1 domain-containing protein</fullName>
    </recommendedName>
</protein>
<dbReference type="GO" id="GO:0005615">
    <property type="term" value="C:extracellular space"/>
    <property type="evidence" value="ECO:0007669"/>
    <property type="project" value="TreeGrafter"/>
</dbReference>
<comment type="caution">
    <text evidence="4">The sequence shown here is derived from an EMBL/GenBank/DDBJ whole genome shotgun (WGS) entry which is preliminary data.</text>
</comment>
<feature type="region of interest" description="Disordered" evidence="1">
    <location>
        <begin position="43"/>
        <end position="71"/>
    </location>
</feature>
<proteinExistence type="predicted"/>
<feature type="chain" id="PRO_5021755757" description="FAS1 domain-containing protein" evidence="2">
    <location>
        <begin position="19"/>
        <end position="909"/>
    </location>
</feature>
<dbReference type="PROSITE" id="PS50213">
    <property type="entry name" value="FAS1"/>
    <property type="match status" value="2"/>
</dbReference>
<feature type="domain" description="FAS1" evidence="3">
    <location>
        <begin position="72"/>
        <end position="217"/>
    </location>
</feature>
<feature type="compositionally biased region" description="Low complexity" evidence="1">
    <location>
        <begin position="749"/>
        <end position="758"/>
    </location>
</feature>
<dbReference type="AlphaFoldDB" id="A0A550C3X1"/>
<evidence type="ECO:0000256" key="2">
    <source>
        <dbReference type="SAM" id="SignalP"/>
    </source>
</evidence>
<feature type="domain" description="FAS1" evidence="3">
    <location>
        <begin position="219"/>
        <end position="360"/>
    </location>
</feature>
<feature type="compositionally biased region" description="Pro residues" evidence="1">
    <location>
        <begin position="736"/>
        <end position="748"/>
    </location>
</feature>
<name>A0A550C3X1_9AGAR</name>
<feature type="compositionally biased region" description="Pro residues" evidence="1">
    <location>
        <begin position="631"/>
        <end position="645"/>
    </location>
</feature>
<dbReference type="STRING" id="97359.A0A550C3X1"/>
<feature type="compositionally biased region" description="Acidic residues" evidence="1">
    <location>
        <begin position="360"/>
        <end position="369"/>
    </location>
</feature>
<keyword evidence="5" id="KW-1185">Reference proteome</keyword>
<organism evidence="4 5">
    <name type="scientific">Schizophyllum amplum</name>
    <dbReference type="NCBI Taxonomy" id="97359"/>
    <lineage>
        <taxon>Eukaryota</taxon>
        <taxon>Fungi</taxon>
        <taxon>Dikarya</taxon>
        <taxon>Basidiomycota</taxon>
        <taxon>Agaricomycotina</taxon>
        <taxon>Agaricomycetes</taxon>
        <taxon>Agaricomycetidae</taxon>
        <taxon>Agaricales</taxon>
        <taxon>Schizophyllaceae</taxon>
        <taxon>Schizophyllum</taxon>
    </lineage>
</organism>
<evidence type="ECO:0000313" key="4">
    <source>
        <dbReference type="EMBL" id="TRM59470.1"/>
    </source>
</evidence>
<dbReference type="Pfam" id="PF02469">
    <property type="entry name" value="Fasciclin"/>
    <property type="match status" value="2"/>
</dbReference>
<feature type="compositionally biased region" description="Basic and acidic residues" evidence="1">
    <location>
        <begin position="658"/>
        <end position="683"/>
    </location>
</feature>
<feature type="compositionally biased region" description="Low complexity" evidence="1">
    <location>
        <begin position="324"/>
        <end position="337"/>
    </location>
</feature>
<dbReference type="Gene3D" id="2.30.180.10">
    <property type="entry name" value="FAS1 domain"/>
    <property type="match status" value="2"/>
</dbReference>
<dbReference type="InterPro" id="IPR000782">
    <property type="entry name" value="FAS1_domain"/>
</dbReference>
<feature type="compositionally biased region" description="Acidic residues" evidence="1">
    <location>
        <begin position="338"/>
        <end position="350"/>
    </location>
</feature>
<reference evidence="4 5" key="1">
    <citation type="journal article" date="2019" name="New Phytol.">
        <title>Comparative genomics reveals unique wood-decay strategies and fruiting body development in the Schizophyllaceae.</title>
        <authorList>
            <person name="Almasi E."/>
            <person name="Sahu N."/>
            <person name="Krizsan K."/>
            <person name="Balint B."/>
            <person name="Kovacs G.M."/>
            <person name="Kiss B."/>
            <person name="Cseklye J."/>
            <person name="Drula E."/>
            <person name="Henrissat B."/>
            <person name="Nagy I."/>
            <person name="Chovatia M."/>
            <person name="Adam C."/>
            <person name="LaButti K."/>
            <person name="Lipzen A."/>
            <person name="Riley R."/>
            <person name="Grigoriev I.V."/>
            <person name="Nagy L.G."/>
        </authorList>
    </citation>
    <scope>NUCLEOTIDE SEQUENCE [LARGE SCALE GENOMIC DNA]</scope>
    <source>
        <strain evidence="4 5">NL-1724</strain>
    </source>
</reference>
<keyword evidence="2" id="KW-0732">Signal</keyword>
<dbReference type="GO" id="GO:0000329">
    <property type="term" value="C:fungal-type vacuole membrane"/>
    <property type="evidence" value="ECO:0007669"/>
    <property type="project" value="TreeGrafter"/>
</dbReference>
<dbReference type="Proteomes" id="UP000320762">
    <property type="component" value="Unassembled WGS sequence"/>
</dbReference>
<accession>A0A550C3X1</accession>
<evidence type="ECO:0000313" key="5">
    <source>
        <dbReference type="Proteomes" id="UP000320762"/>
    </source>
</evidence>
<feature type="compositionally biased region" description="Basic and acidic residues" evidence="1">
    <location>
        <begin position="387"/>
        <end position="447"/>
    </location>
</feature>
<evidence type="ECO:0000256" key="1">
    <source>
        <dbReference type="SAM" id="MobiDB-lite"/>
    </source>
</evidence>
<feature type="compositionally biased region" description="Pro residues" evidence="1">
    <location>
        <begin position="684"/>
        <end position="705"/>
    </location>
</feature>
<dbReference type="InterPro" id="IPR050904">
    <property type="entry name" value="Adhesion/Biosynth-related"/>
</dbReference>
<dbReference type="PANTHER" id="PTHR10900:SF122">
    <property type="entry name" value="FAS1 DOMAIN-CONTAINING PROTEIN"/>
    <property type="match status" value="1"/>
</dbReference>
<dbReference type="SUPFAM" id="SSF82153">
    <property type="entry name" value="FAS1 domain"/>
    <property type="match status" value="2"/>
</dbReference>
<dbReference type="PANTHER" id="PTHR10900">
    <property type="entry name" value="PERIOSTIN-RELATED"/>
    <property type="match status" value="1"/>
</dbReference>
<gene>
    <name evidence="4" type="ORF">BD626DRAFT_633300</name>
</gene>
<dbReference type="EMBL" id="VDMD01000028">
    <property type="protein sequence ID" value="TRM59470.1"/>
    <property type="molecule type" value="Genomic_DNA"/>
</dbReference>